<keyword evidence="2" id="KW-0677">Repeat</keyword>
<dbReference type="PANTHER" id="PTHR23221:SF7">
    <property type="entry name" value="PHOSPHATIDYLINOSITOL-GLYCAN-SPECIFIC PHOSPHOLIPASE D"/>
    <property type="match status" value="1"/>
</dbReference>
<evidence type="ECO:0000256" key="3">
    <source>
        <dbReference type="ARBA" id="ARBA00022801"/>
    </source>
</evidence>
<gene>
    <name evidence="7" type="ORF">KIN34_01465</name>
</gene>
<dbReference type="PANTHER" id="PTHR23221">
    <property type="entry name" value="GLYCOSYLPHOSPHATIDYLINOSITOL PHOSPHOLIPASE D"/>
    <property type="match status" value="1"/>
</dbReference>
<dbReference type="InterPro" id="IPR028994">
    <property type="entry name" value="Integrin_alpha_N"/>
</dbReference>
<evidence type="ECO:0000256" key="6">
    <source>
        <dbReference type="SAM" id="SignalP"/>
    </source>
</evidence>
<dbReference type="RefSeq" id="WP_214345940.1">
    <property type="nucleotide sequence ID" value="NZ_JAHBOH010000001.1"/>
</dbReference>
<comment type="caution">
    <text evidence="7">The sequence shown here is derived from an EMBL/GenBank/DDBJ whole genome shotgun (WGS) entry which is preliminary data.</text>
</comment>
<evidence type="ECO:0000313" key="8">
    <source>
        <dbReference type="Proteomes" id="UP000722125"/>
    </source>
</evidence>
<dbReference type="SUPFAM" id="SSF69318">
    <property type="entry name" value="Integrin alpha N-terminal domain"/>
    <property type="match status" value="1"/>
</dbReference>
<dbReference type="PROSITE" id="PS51470">
    <property type="entry name" value="FG_GAP"/>
    <property type="match status" value="4"/>
</dbReference>
<organism evidence="7 8">
    <name type="scientific">Cellulomonas fulva</name>
    <dbReference type="NCBI Taxonomy" id="2835530"/>
    <lineage>
        <taxon>Bacteria</taxon>
        <taxon>Bacillati</taxon>
        <taxon>Actinomycetota</taxon>
        <taxon>Actinomycetes</taxon>
        <taxon>Micrococcales</taxon>
        <taxon>Cellulomonadaceae</taxon>
        <taxon>Cellulomonas</taxon>
    </lineage>
</organism>
<keyword evidence="4" id="KW-0325">Glycoprotein</keyword>
<evidence type="ECO:0000256" key="4">
    <source>
        <dbReference type="ARBA" id="ARBA00023180"/>
    </source>
</evidence>
<dbReference type="InterPro" id="IPR013517">
    <property type="entry name" value="FG-GAP"/>
</dbReference>
<reference evidence="7 8" key="1">
    <citation type="submission" date="2021-05" db="EMBL/GenBank/DDBJ databases">
        <title>Description of Cellulomonas sp. DKR-3 sp. nov.</title>
        <authorList>
            <person name="Dahal R.H."/>
            <person name="Chaudhary D.K."/>
        </authorList>
    </citation>
    <scope>NUCLEOTIDE SEQUENCE [LARGE SCALE GENOMIC DNA]</scope>
    <source>
        <strain evidence="7 8">DKR-3</strain>
    </source>
</reference>
<proteinExistence type="predicted"/>
<evidence type="ECO:0000313" key="7">
    <source>
        <dbReference type="EMBL" id="MBT0992959.1"/>
    </source>
</evidence>
<dbReference type="Proteomes" id="UP000722125">
    <property type="component" value="Unassembled WGS sequence"/>
</dbReference>
<dbReference type="EMBL" id="JAHBOH010000001">
    <property type="protein sequence ID" value="MBT0992959.1"/>
    <property type="molecule type" value="Genomic_DNA"/>
</dbReference>
<keyword evidence="7" id="KW-0401">Integrin</keyword>
<keyword evidence="3" id="KW-0378">Hydrolase</keyword>
<sequence>MSRPAGRVVAARLVGAAAAAALVVSLLPTAGTAASKPTVERRKIGKSVILVASEPRPHAKPTKRTPSTVSDFDGDGVDDLAVAGDSDVTIGSDETGGAVAVRYSSVQRDDVLFGTANRAHGTRCSNFGLSGVATGDFNRDRYDDLVVAETCESVPGTESSGFAGALWVLPGSQSGLHLSAARLISRATSGVAGVPTPDERFGSALATGDLDGDGYDDLAVGMTETKVSGASGAGSVVVLYGRKSGLSGSGSRMITQATSGVPGWASRSGRFGASLAIGRVTADSYADLVVGVPGAGVEPRSGDAAGGVVLVPGGRYGVAAAKSSMVSGRDLDAAFRRAGHDTWTLNLGSSIATADLNGDGRDEVIAGAPSASPADLERGGFIVSVVARGTSLSLSGARLFSLETPGMPGDVETWDGFGAELAVADIDLDGRDELAVGAPGRDLSGRDSAGAVYLVRGATSGLGSRGVAVLTQASAGVPGNPGSGHGFGAALAFLDVDGSGRRDLVVGTPGDRLTTDTSSSRSGSVTVFRNVWGKLTPDERWGGRAAGIGGVLQRLTDFGVQVA</sequence>
<keyword evidence="8" id="KW-1185">Reference proteome</keyword>
<protein>
    <submittedName>
        <fullName evidence="7">Integrin alpha</fullName>
    </submittedName>
</protein>
<name>A0ABS5TUY2_9CELL</name>
<dbReference type="Gene3D" id="2.130.10.130">
    <property type="entry name" value="Integrin alpha, N-terminal"/>
    <property type="match status" value="4"/>
</dbReference>
<feature type="region of interest" description="Disordered" evidence="5">
    <location>
        <begin position="52"/>
        <end position="74"/>
    </location>
</feature>
<evidence type="ECO:0000256" key="5">
    <source>
        <dbReference type="SAM" id="MobiDB-lite"/>
    </source>
</evidence>
<feature type="chain" id="PRO_5045128520" evidence="6">
    <location>
        <begin position="34"/>
        <end position="563"/>
    </location>
</feature>
<keyword evidence="1 6" id="KW-0732">Signal</keyword>
<dbReference type="GO" id="GO:0007229">
    <property type="term" value="P:integrin-mediated signaling pathway"/>
    <property type="evidence" value="ECO:0007669"/>
    <property type="project" value="UniProtKB-KW"/>
</dbReference>
<dbReference type="SMART" id="SM00191">
    <property type="entry name" value="Int_alpha"/>
    <property type="match status" value="6"/>
</dbReference>
<dbReference type="Pfam" id="PF01839">
    <property type="entry name" value="FG-GAP"/>
    <property type="match status" value="3"/>
</dbReference>
<feature type="signal peptide" evidence="6">
    <location>
        <begin position="1"/>
        <end position="33"/>
    </location>
</feature>
<evidence type="ECO:0000256" key="2">
    <source>
        <dbReference type="ARBA" id="ARBA00022737"/>
    </source>
</evidence>
<dbReference type="InterPro" id="IPR013519">
    <property type="entry name" value="Int_alpha_beta-p"/>
</dbReference>
<accession>A0ABS5TUY2</accession>
<evidence type="ECO:0000256" key="1">
    <source>
        <dbReference type="ARBA" id="ARBA00022729"/>
    </source>
</evidence>